<dbReference type="RefSeq" id="WP_271318081.1">
    <property type="nucleotide sequence ID" value="NZ_JAAGKO020000027.1"/>
</dbReference>
<reference evidence="2 3" key="1">
    <citation type="submission" date="2023-05" db="EMBL/GenBank/DDBJ databases">
        <title>Streptantibioticus silvisoli sp. nov., acidotolerant actinomycetes 1 from pine litter.</title>
        <authorList>
            <person name="Swiecimska M."/>
            <person name="Golinska P."/>
            <person name="Sangal V."/>
            <person name="Wachnowicz B."/>
            <person name="Goodfellow M."/>
        </authorList>
    </citation>
    <scope>NUCLEOTIDE SEQUENCE</scope>
    <source>
        <strain evidence="2">SL13</strain>
        <strain evidence="1 3">SL54</strain>
    </source>
</reference>
<gene>
    <name evidence="1" type="ORF">POF43_019365</name>
    <name evidence="2" type="ORF">POF50_028060</name>
</gene>
<protein>
    <submittedName>
        <fullName evidence="2">Uncharacterized protein</fullName>
    </submittedName>
</protein>
<accession>A0AA90KIX5</accession>
<dbReference type="Proteomes" id="UP001156398">
    <property type="component" value="Unassembled WGS sequence"/>
</dbReference>
<keyword evidence="3" id="KW-1185">Reference proteome</keyword>
<evidence type="ECO:0000313" key="1">
    <source>
        <dbReference type="EMBL" id="MDI5964855.1"/>
    </source>
</evidence>
<name>A0AA90KIX5_9ACTN</name>
<organism evidence="2">
    <name type="scientific">Streptantibioticus silvisoli</name>
    <dbReference type="NCBI Taxonomy" id="2705255"/>
    <lineage>
        <taxon>Bacteria</taxon>
        <taxon>Bacillati</taxon>
        <taxon>Actinomycetota</taxon>
        <taxon>Actinomycetes</taxon>
        <taxon>Kitasatosporales</taxon>
        <taxon>Streptomycetaceae</taxon>
        <taxon>Streptantibioticus</taxon>
    </lineage>
</organism>
<sequence>MSAVRHLLVVADRDAAGEAAETASERFGLNEEPQIVREALAGEDDAEDAQWLVVIEDETGELSRDELDELAGEYGGWYESE</sequence>
<dbReference type="EMBL" id="JAAGKO020000027">
    <property type="protein sequence ID" value="MDI5964855.1"/>
    <property type="molecule type" value="Genomic_DNA"/>
</dbReference>
<comment type="caution">
    <text evidence="2">The sequence shown here is derived from an EMBL/GenBank/DDBJ whole genome shotgun (WGS) entry which is preliminary data.</text>
</comment>
<dbReference type="AlphaFoldDB" id="A0AA90KIX5"/>
<dbReference type="EMBL" id="JABXJJ020000041">
    <property type="protein sequence ID" value="MDI5973154.1"/>
    <property type="molecule type" value="Genomic_DNA"/>
</dbReference>
<evidence type="ECO:0000313" key="3">
    <source>
        <dbReference type="Proteomes" id="UP001156398"/>
    </source>
</evidence>
<proteinExistence type="predicted"/>
<evidence type="ECO:0000313" key="2">
    <source>
        <dbReference type="EMBL" id="MDI5973154.1"/>
    </source>
</evidence>